<keyword evidence="2" id="KW-0812">Transmembrane</keyword>
<feature type="transmembrane region" description="Helical" evidence="2">
    <location>
        <begin position="3319"/>
        <end position="3348"/>
    </location>
</feature>
<feature type="transmembrane region" description="Helical" evidence="2">
    <location>
        <begin position="3295"/>
        <end position="3313"/>
    </location>
</feature>
<accession>A0AAW0EPH2</accession>
<feature type="region of interest" description="Disordered" evidence="1">
    <location>
        <begin position="1540"/>
        <end position="1568"/>
    </location>
</feature>
<feature type="region of interest" description="Disordered" evidence="1">
    <location>
        <begin position="2826"/>
        <end position="2850"/>
    </location>
</feature>
<feature type="compositionally biased region" description="Basic and acidic residues" evidence="1">
    <location>
        <begin position="2450"/>
        <end position="2461"/>
    </location>
</feature>
<dbReference type="Proteomes" id="UP001430356">
    <property type="component" value="Unassembled WGS sequence"/>
</dbReference>
<keyword evidence="2" id="KW-1133">Transmembrane helix</keyword>
<feature type="compositionally biased region" description="Low complexity" evidence="1">
    <location>
        <begin position="1552"/>
        <end position="1568"/>
    </location>
</feature>
<proteinExistence type="predicted"/>
<keyword evidence="2" id="KW-0472">Membrane</keyword>
<keyword evidence="4" id="KW-1185">Reference proteome</keyword>
<feature type="region of interest" description="Disordered" evidence="1">
    <location>
        <begin position="2444"/>
        <end position="2468"/>
    </location>
</feature>
<organism evidence="3 4">
    <name type="scientific">Novymonas esmeraldas</name>
    <dbReference type="NCBI Taxonomy" id="1808958"/>
    <lineage>
        <taxon>Eukaryota</taxon>
        <taxon>Discoba</taxon>
        <taxon>Euglenozoa</taxon>
        <taxon>Kinetoplastea</taxon>
        <taxon>Metakinetoplastina</taxon>
        <taxon>Trypanosomatida</taxon>
        <taxon>Trypanosomatidae</taxon>
        <taxon>Novymonas</taxon>
    </lineage>
</organism>
<name>A0AAW0EPH2_9TRYP</name>
<comment type="caution">
    <text evidence="3">The sequence shown here is derived from an EMBL/GenBank/DDBJ whole genome shotgun (WGS) entry which is preliminary data.</text>
</comment>
<sequence>MLLAAIEQSWCPRSRRRTRRLVTSVLLCFILNVLLCRVDRSSGVRSSLPGVRAATAAAAAADADDGRNDWRVYASVQELNEVALGASHTFSEIIDGGGLAVSLPTDDEVGAAVQHARDAGTRSAALAAAAVGGTVSMCAVDYTCPRSSAAWASGSFTTSELLTPHSLSLPVGLRLQLSLCCQYRFDGTLLRSAALYDIFLRELLQATPFQALSAAQKRELFPQSLVYTVDTWGRRRAYNTSYVPTDADAADGNDGDGDVLVLTTGTVSTATLRHLFASSPVFAGGGGSDGEGDDGDSGGGGGSGGVSTHAAAAHLASTGMQLRITNHVLKCKCPHTLSVMPLLHMRRDTLPPISIVGLGAHCGVMSNSTRSAGAPQPIYTTRRLRRVRGAQDGAVAIAASFAVTPPVPSTSLVTWVVRKVATAAVNAGDSDAEHVAGHASAQATSVSGSRGTLVLRHSRIVPVPRCCDVQDDSCSDGPGGSTAACERASRSSAPSPFFIVEPNVRYEVSVSVLRWPLGIDGRRYEAEEVLRQHQSAQQTDGSAAHATTRSVAVSMPPTQRTAVGRFILRVPLPRTWAPPPATATVHFGFRRQMRLTSATLARPAVLAALHPRHPPTAAAAASDAPAPLRPLDYYGVWQNQPLRDQPLPQRPVRVMANPFADASTPVASAGAADEDGDGAAGSVAVPLFLGRNRLAYLVRDVDDVCEPVVLETREVWAVQSHVATAGPITACGEEQDVSALVLRQLLQQMRVEPRLEVTVPNTTWLADPRRVAEAASEGRYRCAATAGGGGAPSPQCSAVADTERDPSGVHATLRMSGRGVYEVVWVARVAVRGELLLRPANLDPLYATVLPSAAAPPTETAPPTFVVEVRSRPLLVVRRLASYPRRVVVDLPMHARRWLVAPPRAAAAAAVDPATALPAGATVDVLRGGAPAGYWHARPPLRVVAVDERQTAEVDTQAVPNVQRTLPNGTLEFVVQDTGESLSLSVTVDGVVRVVPYTSRCPDTHVEHVMRVVALPPPPIAPPLALIYTEEACVLLVAPREVLKDEVAEWQIPPCPSAQQPPYLVERLLTPEELSESALVSTAADGGAPVPASLTARPVLLACGVEAHHHCDVVWSARNLVAEVHKTYSLRRCQRPPDVVFHASGRQMRVSYPKDSVFVLPSVVQVVYAHGNRTSSLAEAVAASATAAGGDDGAVPVTVHRRRQHRRVIPVAGYAASIGYSFNFTGEQDYMEMRLHPLEDPVAHQLRVTQHAYVAGEEGPLVLRWQTRAEVQLSQPGASLAAVLRAEEDEDAHSTGATPPPHDAAAQQRPREPHDLERDELLDGRLKETYTLVHEATARQLRVSEVGDASLFSMDYVVRGSPAVLSQAAAAERPEFTRRGMCVERPGHIAVLAVSPRGAVEVDERYGTVLPPPPEPAIAVLPFCAPHYIFARHPELSSVYGYDFTWTCPDASGMTVEKRGATHSVISHTPERWHGGGAAAAAGSANASEAMCELAVRNDITGTERRDAFLVRRVHPSPLPATAFAVLSRNAADSLQVVLPSPRGSRARPPHHQQQQQRQRQKESAASSAADVSIVSMEMLHSAPANHYPFAKAYRVVGKSAVLHVDAPSTPAAARWAVTSVVPATPTTVGAQVLMDGVAFNPLPHHPAAIARGRGGTTALVDGLDTPGLYTITHGLPDPGHPAVCPPVLLTAVLDVFHARVVEKELFVCGDTAMLRATPVPREIAHEFVAQWEVVSLTTDAQTTWTAGVNFSGIVFQHGRRAETLVRGLPFGIVTMRWAIYRLTSSPSSSPSSSSSSSFAGAGAQHRVLVDYDTVEVFVLTENLASHRLVTLADRAMIRTTSSTRGWRIELDAATAAAAAAATTAAAAARGGIDAVRQVRMSWHDFDNSSHAVASSVPSHDADESTALLHTYYGRQPRPGARALVLEHLPTGTVHLRYDLVASRNVFGRMEGHTCTLQGHYEVERVSAYLTASTTMDHECDGYTGDGRITLCLHTEAAPAQPAARADAQLWQSRVRLADPATLEDAIKQGAREVERLSGERCATPWWVSPTARWSSPYYTTTAASVAPGRCVTFTVQAGRHLAPREVSQPMFAAVLRPASSAAADAGVREARGGLGSSAVAAAAASCPFGGDFIPARVIDGAPGAEVTDAAAATDADTWGVRFLPVLQLSDMRRSTAAMRPMVGLRGVPDDVTAEVNISGSGADAVPEATVMLRLDLSQPGSLGGFAPFTATASEFSSAAAEPGHPPYHAQQQQQQHLQQHQGLLYKCVEGTVRGADVLQYWTETNRPDSHVGRTAQEWLDYVHAVRDAVVPCDVLFNSLEPLLTEAHGDTPHASALASWTGGWYSSPARGEQQQQRVLPRHGLVSLREQHQQQQRQPFISLAEMEAQVEQVRRRYRWTADGIDVTGLSAELQEALGHRRVTATQLRTIEALRKSRQAAEAAEAAAAAEEEARRLQQRHLESAPPPLSPTERLAKVIEAYQGVAHGGEVAVLRIRLPLHRAFAVPYDLFLRTALHKDVVCGTAVDPPPAVTDSSSPPLPPPPLLNPHSLVTLGRVEVRDTAPTLSAHPATVKQCEVEGGLPVLTFELAGANFARNTFTADEVTLEEIPHPHMVVATDHGAAHTRHNAEEEDDVGLTACLAEMRRGLRAAVEADSRKRLYLQLRACPSFKMLSAGEYNEHQSSDALLRRLRLPRYLRVTVRDAIVPDSFLSRVPHTANASGPVEWTPGRVLPASVAATSPDASFVIEVRPTLARLHLRSTANSADHANPSVWWGGAASSDTAVTPPPPPPPSPLLLCESDLRRRGFQLGIELIGDVWTPLVGEDGDDRATARRTSAEAAVPHRGPSPRAAPNVAMLNSFSVVEHHRLDSSQHLYLSGGGVYRSHFIHHLFTELLGDTDVQHRHRFVRRVNDTVVVVSVPPLSTAAARSHSGGGGGVQRTSALPAVRRFCKVEEILFAVPGIATECRGCLLADTTFYMAGDLTGRWTASSPASSRNGGAGGRVVAPEVVGAHRSGGLVRPLVLAWDSVARVPRRWQFDWVCPATAHAALEDLSLQLSGRSDGAALTVVADVVLYRLHGADGAPLPAAQRPMRLLSSTPVELEEVLRQNRAFSRRAGGSAAAVLAAPLVLNVDQAAADAGYTQLADDVLRRRRHAQTTLEYHRDDRYADGRLAVNASVFLKVCVRETGRVDSGAASCTVVSITDALLAVEAPRQPAPPPTSWARRLLGRAATPASAVDIADPATASASPVSLSVMLHHALMTALTHELLPALGVVVVAAPAGAALDTSASLLEEQRRAHIAFTVMAFVAFFAAYAYTPTMAWVGLCVVVWMLSLYHGGRPGLVLLFAAWVLHTHQLL</sequence>
<feature type="region of interest" description="Disordered" evidence="1">
    <location>
        <begin position="286"/>
        <end position="307"/>
    </location>
</feature>
<feature type="transmembrane region" description="Helical" evidence="2">
    <location>
        <begin position="3265"/>
        <end position="3283"/>
    </location>
</feature>
<evidence type="ECO:0000256" key="2">
    <source>
        <dbReference type="SAM" id="Phobius"/>
    </source>
</evidence>
<reference evidence="3 4" key="1">
    <citation type="journal article" date="2021" name="MBio">
        <title>A New Model Trypanosomatid, Novymonas esmeraldas: Genomic Perception of Its 'Candidatus Pandoraea novymonadis' Endosymbiont.</title>
        <authorList>
            <person name="Zakharova A."/>
            <person name="Saura A."/>
            <person name="Butenko A."/>
            <person name="Podesvova L."/>
            <person name="Warmusova S."/>
            <person name="Kostygov A.Y."/>
            <person name="Nenarokova A."/>
            <person name="Lukes J."/>
            <person name="Opperdoes F.R."/>
            <person name="Yurchenko V."/>
        </authorList>
    </citation>
    <scope>NUCLEOTIDE SEQUENCE [LARGE SCALE GENOMIC DNA]</scope>
    <source>
        <strain evidence="3 4">E262AT.01</strain>
    </source>
</reference>
<evidence type="ECO:0000313" key="4">
    <source>
        <dbReference type="Proteomes" id="UP001430356"/>
    </source>
</evidence>
<evidence type="ECO:0000313" key="3">
    <source>
        <dbReference type="EMBL" id="KAK7195086.1"/>
    </source>
</evidence>
<feature type="region of interest" description="Disordered" evidence="1">
    <location>
        <begin position="784"/>
        <end position="803"/>
    </location>
</feature>
<dbReference type="EMBL" id="JAECZO010000047">
    <property type="protein sequence ID" value="KAK7195086.1"/>
    <property type="molecule type" value="Genomic_DNA"/>
</dbReference>
<evidence type="ECO:0000256" key="1">
    <source>
        <dbReference type="SAM" id="MobiDB-lite"/>
    </source>
</evidence>
<protein>
    <submittedName>
        <fullName evidence="3">Uncharacterized protein</fullName>
    </submittedName>
</protein>
<gene>
    <name evidence="3" type="ORF">NESM_000431700</name>
</gene>
<feature type="region of interest" description="Disordered" evidence="1">
    <location>
        <begin position="1286"/>
        <end position="1314"/>
    </location>
</feature>